<feature type="region of interest" description="Disordered" evidence="1">
    <location>
        <begin position="1"/>
        <end position="33"/>
    </location>
</feature>
<keyword evidence="3" id="KW-1185">Reference proteome</keyword>
<evidence type="ECO:0000313" key="4">
    <source>
        <dbReference type="WBParaSite" id="ECPE_0001737501-mRNA-1"/>
    </source>
</evidence>
<proteinExistence type="predicted"/>
<dbReference type="InterPro" id="IPR027417">
    <property type="entry name" value="P-loop_NTPase"/>
</dbReference>
<evidence type="ECO:0000256" key="1">
    <source>
        <dbReference type="SAM" id="MobiDB-lite"/>
    </source>
</evidence>
<reference evidence="2 3" key="2">
    <citation type="submission" date="2018-11" db="EMBL/GenBank/DDBJ databases">
        <authorList>
            <consortium name="Pathogen Informatics"/>
        </authorList>
    </citation>
    <scope>NUCLEOTIDE SEQUENCE [LARGE SCALE GENOMIC DNA]</scope>
    <source>
        <strain evidence="2 3">Egypt</strain>
    </source>
</reference>
<accession>A0A183BDP5</accession>
<dbReference type="SUPFAM" id="SSF52540">
    <property type="entry name" value="P-loop containing nucleoside triphosphate hydrolases"/>
    <property type="match status" value="1"/>
</dbReference>
<dbReference type="Gene3D" id="3.40.50.300">
    <property type="entry name" value="P-loop containing nucleotide triphosphate hydrolases"/>
    <property type="match status" value="1"/>
</dbReference>
<feature type="compositionally biased region" description="Low complexity" evidence="1">
    <location>
        <begin position="1"/>
        <end position="10"/>
    </location>
</feature>
<dbReference type="OrthoDB" id="3231855at2759"/>
<organism evidence="4">
    <name type="scientific">Echinostoma caproni</name>
    <dbReference type="NCBI Taxonomy" id="27848"/>
    <lineage>
        <taxon>Eukaryota</taxon>
        <taxon>Metazoa</taxon>
        <taxon>Spiralia</taxon>
        <taxon>Lophotrochozoa</taxon>
        <taxon>Platyhelminthes</taxon>
        <taxon>Trematoda</taxon>
        <taxon>Digenea</taxon>
        <taxon>Plagiorchiida</taxon>
        <taxon>Echinostomata</taxon>
        <taxon>Echinostomatoidea</taxon>
        <taxon>Echinostomatidae</taxon>
        <taxon>Echinostoma</taxon>
    </lineage>
</organism>
<protein>
    <submittedName>
        <fullName evidence="4">ATPase_AAA_core domain-containing protein</fullName>
    </submittedName>
</protein>
<sequence>GDFRVSIADPADPDSSGDSDREKHRGTNPARVKQSREVLRISFVLRTASENRWNTRHLVLVRGLPGSGKTTLARSLHLAVHGKQLLTAKLNSE</sequence>
<dbReference type="Proteomes" id="UP000272942">
    <property type="component" value="Unassembled WGS sequence"/>
</dbReference>
<reference evidence="4" key="1">
    <citation type="submission" date="2016-06" db="UniProtKB">
        <authorList>
            <consortium name="WormBaseParasite"/>
        </authorList>
    </citation>
    <scope>IDENTIFICATION</scope>
</reference>
<evidence type="ECO:0000313" key="3">
    <source>
        <dbReference type="Proteomes" id="UP000272942"/>
    </source>
</evidence>
<name>A0A183BDP5_9TREM</name>
<dbReference type="WBParaSite" id="ECPE_0001737501-mRNA-1">
    <property type="protein sequence ID" value="ECPE_0001737501-mRNA-1"/>
    <property type="gene ID" value="ECPE_0001737501"/>
</dbReference>
<dbReference type="AlphaFoldDB" id="A0A183BDP5"/>
<gene>
    <name evidence="2" type="ORF">ECPE_LOCUS17329</name>
</gene>
<evidence type="ECO:0000313" key="2">
    <source>
        <dbReference type="EMBL" id="VDP94619.1"/>
    </source>
</evidence>
<dbReference type="EMBL" id="UZAN01068701">
    <property type="protein sequence ID" value="VDP94619.1"/>
    <property type="molecule type" value="Genomic_DNA"/>
</dbReference>